<name>A0ABQ6MCR3_9STRA</name>
<dbReference type="Proteomes" id="UP001165060">
    <property type="component" value="Unassembled WGS sequence"/>
</dbReference>
<organism evidence="1 2">
    <name type="scientific">Tetraparma gracilis</name>
    <dbReference type="NCBI Taxonomy" id="2962635"/>
    <lineage>
        <taxon>Eukaryota</taxon>
        <taxon>Sar</taxon>
        <taxon>Stramenopiles</taxon>
        <taxon>Ochrophyta</taxon>
        <taxon>Bolidophyceae</taxon>
        <taxon>Parmales</taxon>
        <taxon>Triparmaceae</taxon>
        <taxon>Tetraparma</taxon>
    </lineage>
</organism>
<dbReference type="Gene3D" id="3.80.10.10">
    <property type="entry name" value="Ribonuclease Inhibitor"/>
    <property type="match status" value="1"/>
</dbReference>
<dbReference type="InterPro" id="IPR032675">
    <property type="entry name" value="LRR_dom_sf"/>
</dbReference>
<gene>
    <name evidence="1" type="ORF">TeGR_g7147</name>
</gene>
<sequence length="198" mass="21580">MPRTPSIPSSTFTVAPGITKIAKNAFYNSGLLSLSGLRTSSITRIAYGAFWGNEFLETLDGLPACLEFVEHCAFSYCIRLKSLSGLPYSTSCSPDAFGHTTEAYPEPLLARARELGYRHVHAWVADRRNVPKRRRAVLACVVRCRSEADAASADPGAALQLRLEALPDEKAGGAEELLLRFAGLPDVLVREIVEFAHT</sequence>
<accession>A0ABQ6MCR3</accession>
<evidence type="ECO:0000313" key="1">
    <source>
        <dbReference type="EMBL" id="GMI23970.1"/>
    </source>
</evidence>
<dbReference type="EMBL" id="BRYB01000145">
    <property type="protein sequence ID" value="GMI23970.1"/>
    <property type="molecule type" value="Genomic_DNA"/>
</dbReference>
<reference evidence="1 2" key="1">
    <citation type="journal article" date="2023" name="Commun. Biol.">
        <title>Genome analysis of Parmales, the sister group of diatoms, reveals the evolutionary specialization of diatoms from phago-mixotrophs to photoautotrophs.</title>
        <authorList>
            <person name="Ban H."/>
            <person name="Sato S."/>
            <person name="Yoshikawa S."/>
            <person name="Yamada K."/>
            <person name="Nakamura Y."/>
            <person name="Ichinomiya M."/>
            <person name="Sato N."/>
            <person name="Blanc-Mathieu R."/>
            <person name="Endo H."/>
            <person name="Kuwata A."/>
            <person name="Ogata H."/>
        </authorList>
    </citation>
    <scope>NUCLEOTIDE SEQUENCE [LARGE SCALE GENOMIC DNA]</scope>
</reference>
<keyword evidence="2" id="KW-1185">Reference proteome</keyword>
<protein>
    <submittedName>
        <fullName evidence="1">Uncharacterized protein</fullName>
    </submittedName>
</protein>
<evidence type="ECO:0000313" key="2">
    <source>
        <dbReference type="Proteomes" id="UP001165060"/>
    </source>
</evidence>
<comment type="caution">
    <text evidence="1">The sequence shown here is derived from an EMBL/GenBank/DDBJ whole genome shotgun (WGS) entry which is preliminary data.</text>
</comment>
<proteinExistence type="predicted"/>